<dbReference type="Gene3D" id="3.10.350.10">
    <property type="entry name" value="LysM domain"/>
    <property type="match status" value="1"/>
</dbReference>
<dbReference type="PROSITE" id="PS51782">
    <property type="entry name" value="LYSM"/>
    <property type="match status" value="1"/>
</dbReference>
<proteinExistence type="predicted"/>
<dbReference type="CDD" id="cd12797">
    <property type="entry name" value="M23_peptidase"/>
    <property type="match status" value="1"/>
</dbReference>
<dbReference type="PROSITE" id="PS51109">
    <property type="entry name" value="G5"/>
    <property type="match status" value="1"/>
</dbReference>
<dbReference type="Gene3D" id="2.20.230.10">
    <property type="entry name" value="Resuscitation-promoting factor rpfb"/>
    <property type="match status" value="1"/>
</dbReference>
<keyword evidence="2" id="KW-0812">Transmembrane</keyword>
<dbReference type="InterPro" id="IPR016047">
    <property type="entry name" value="M23ase_b-sheet_dom"/>
</dbReference>
<dbReference type="InterPro" id="IPR011055">
    <property type="entry name" value="Dup_hybrid_motif"/>
</dbReference>
<dbReference type="InterPro" id="IPR050570">
    <property type="entry name" value="Cell_wall_metabolism_enzyme"/>
</dbReference>
<dbReference type="EMBL" id="JBBMFS010000009">
    <property type="protein sequence ID" value="MEQ2555520.1"/>
    <property type="molecule type" value="Genomic_DNA"/>
</dbReference>
<dbReference type="SMART" id="SM00257">
    <property type="entry name" value="LysM"/>
    <property type="match status" value="1"/>
</dbReference>
<dbReference type="CDD" id="cd00118">
    <property type="entry name" value="LysM"/>
    <property type="match status" value="1"/>
</dbReference>
<dbReference type="SUPFAM" id="SSF51261">
    <property type="entry name" value="Duplicated hybrid motif"/>
    <property type="match status" value="1"/>
</dbReference>
<evidence type="ECO:0000313" key="5">
    <source>
        <dbReference type="EMBL" id="MEQ2555520.1"/>
    </source>
</evidence>
<dbReference type="Pfam" id="PF07501">
    <property type="entry name" value="G5"/>
    <property type="match status" value="1"/>
</dbReference>
<dbReference type="PANTHER" id="PTHR21666:SF270">
    <property type="entry name" value="MUREIN HYDROLASE ACTIVATOR ENVC"/>
    <property type="match status" value="1"/>
</dbReference>
<feature type="transmembrane region" description="Helical" evidence="2">
    <location>
        <begin position="12"/>
        <end position="33"/>
    </location>
</feature>
<gene>
    <name evidence="5" type="ORF">WMO37_10975</name>
</gene>
<comment type="caution">
    <text evidence="5">The sequence shown here is derived from an EMBL/GenBank/DDBJ whole genome shotgun (WGS) entry which is preliminary data.</text>
</comment>
<feature type="domain" description="LysM" evidence="4">
    <location>
        <begin position="251"/>
        <end position="296"/>
    </location>
</feature>
<feature type="domain" description="G5" evidence="3">
    <location>
        <begin position="303"/>
        <end position="383"/>
    </location>
</feature>
<keyword evidence="1" id="KW-0732">Signal</keyword>
<evidence type="ECO:0000313" key="6">
    <source>
        <dbReference type="Proteomes" id="UP001546774"/>
    </source>
</evidence>
<dbReference type="SMART" id="SM01208">
    <property type="entry name" value="G5"/>
    <property type="match status" value="1"/>
</dbReference>
<evidence type="ECO:0000256" key="2">
    <source>
        <dbReference type="SAM" id="Phobius"/>
    </source>
</evidence>
<dbReference type="Pfam" id="PF01551">
    <property type="entry name" value="Peptidase_M23"/>
    <property type="match status" value="1"/>
</dbReference>
<dbReference type="InterPro" id="IPR011098">
    <property type="entry name" value="G5_dom"/>
</dbReference>
<dbReference type="SUPFAM" id="SSF54106">
    <property type="entry name" value="LysM domain"/>
    <property type="match status" value="1"/>
</dbReference>
<dbReference type="InterPro" id="IPR036779">
    <property type="entry name" value="LysM_dom_sf"/>
</dbReference>
<dbReference type="Pfam" id="PF01476">
    <property type="entry name" value="LysM"/>
    <property type="match status" value="1"/>
</dbReference>
<reference evidence="5" key="1">
    <citation type="submission" date="2024-03" db="EMBL/GenBank/DDBJ databases">
        <title>Human intestinal bacterial collection.</title>
        <authorList>
            <person name="Pauvert C."/>
            <person name="Hitch T.C.A."/>
            <person name="Clavel T."/>
        </authorList>
    </citation>
    <scope>NUCLEOTIDE SEQUENCE [LARGE SCALE GENOMIC DNA]</scope>
    <source>
        <strain evidence="5">CLA-AA-H89B</strain>
    </source>
</reference>
<keyword evidence="2" id="KW-1133">Transmembrane helix</keyword>
<keyword evidence="6" id="KW-1185">Reference proteome</keyword>
<dbReference type="PANTHER" id="PTHR21666">
    <property type="entry name" value="PEPTIDASE-RELATED"/>
    <property type="match status" value="1"/>
</dbReference>
<name>A0ABV1H7T5_9FIRM</name>
<dbReference type="InterPro" id="IPR018392">
    <property type="entry name" value="LysM"/>
</dbReference>
<evidence type="ECO:0000259" key="3">
    <source>
        <dbReference type="PROSITE" id="PS51109"/>
    </source>
</evidence>
<protein>
    <submittedName>
        <fullName evidence="5">Peptidoglycan DD-metalloendopeptidase family protein</fullName>
    </submittedName>
</protein>
<keyword evidence="2" id="KW-0472">Membrane</keyword>
<evidence type="ECO:0000259" key="4">
    <source>
        <dbReference type="PROSITE" id="PS51782"/>
    </source>
</evidence>
<sequence length="498" mass="54716">MSHFTKYGKRMRLMLLTAMFVASMVCLFAIPFVEKNLLNNQVAYYRIEVNGTEVGAANSRADAAKALADARGRLSGIYPDVVYMEPEYTVIKESHLTAERMSEEELSDSIYSALFSSITDVNSQIAYMVRMDDATVTLASLDDVYTLLSRVEQQYDTQKEYTVQLNATGSSGDYTVSFEKTQTDASKDIVSAVLSGQASTTQEDGTVVHDGITSIDFAQNVTVSEVLLAKTGIVNVDTAYEAVTKSSENRVLYEVKAGETVESVASDYRIDKEQIYEWNTQLDTDSVLAEGEMITLSVPETLLSVVMTKRETYDEAYRATPQYIQDEEAQKGKNTIEEEGSTGTRKVTAEVSYINGRRTDTKIIDEKVQTESQPQVISVGTQSDSAYGLPVSGQFGGNVNNGVIWLAKERTSVYAAAEGTVTRTGWYADYGYCIDITHKDGSVTRYGHLDAIGVVKGQNVTAGQLIANSGSTGNCDEPCLYFELWINGSTVNPLRFIQ</sequence>
<accession>A0ABV1H7T5</accession>
<dbReference type="Gene3D" id="2.70.70.10">
    <property type="entry name" value="Glucose Permease (Domain IIA)"/>
    <property type="match status" value="1"/>
</dbReference>
<dbReference type="Proteomes" id="UP001546774">
    <property type="component" value="Unassembled WGS sequence"/>
</dbReference>
<evidence type="ECO:0000256" key="1">
    <source>
        <dbReference type="ARBA" id="ARBA00022729"/>
    </source>
</evidence>
<organism evidence="5 6">
    <name type="scientific">Lachnospira intestinalis</name>
    <dbReference type="NCBI Taxonomy" id="3133158"/>
    <lineage>
        <taxon>Bacteria</taxon>
        <taxon>Bacillati</taxon>
        <taxon>Bacillota</taxon>
        <taxon>Clostridia</taxon>
        <taxon>Lachnospirales</taxon>
        <taxon>Lachnospiraceae</taxon>
        <taxon>Lachnospira</taxon>
    </lineage>
</organism>